<proteinExistence type="predicted"/>
<organism evidence="1 2">
    <name type="scientific">Andreprevotia lacus DSM 23236</name>
    <dbReference type="NCBI Taxonomy" id="1121001"/>
    <lineage>
        <taxon>Bacteria</taxon>
        <taxon>Pseudomonadati</taxon>
        <taxon>Pseudomonadota</taxon>
        <taxon>Betaproteobacteria</taxon>
        <taxon>Neisseriales</taxon>
        <taxon>Chitinibacteraceae</taxon>
        <taxon>Andreprevotia</taxon>
    </lineage>
</organism>
<protein>
    <recommendedName>
        <fullName evidence="3">Zinc-or iron-chelating domain-containing protein</fullName>
    </recommendedName>
</protein>
<keyword evidence="2" id="KW-1185">Reference proteome</keyword>
<accession>A0A1W1XRQ2</accession>
<dbReference type="STRING" id="1121001.SAMN02745857_02530"/>
<dbReference type="AlphaFoldDB" id="A0A1W1XRQ2"/>
<sequence>MNHGGRLRAAAMRSVFIPMSNIISLHAQTATASAYAFACTACGQCCNTPPLLTLDEALRFEAQFIITLGLRRVQPLRAGQPVEGVAADVADVAAQQALFEQLLYPAANGAALQIALLATDYPTRTCPALGGDGRCTLHTAGKPLACDVVPLDALQPDRLQHAVLASRSAGFARAACISPAAAGAGQLLIDGTQVTDVGYAHDLQRHRAALAADKTAWGNALHRLLTDALRDVALWARIPQAGFYQIPPVPLLALLAADPAYGPARCAQFVRAQLALIDAALAAALQRKQAADKPFTQQLRGMAEACRSLLPRLAA</sequence>
<evidence type="ECO:0000313" key="2">
    <source>
        <dbReference type="Proteomes" id="UP000192761"/>
    </source>
</evidence>
<reference evidence="1 2" key="1">
    <citation type="submission" date="2017-04" db="EMBL/GenBank/DDBJ databases">
        <authorList>
            <person name="Afonso C.L."/>
            <person name="Miller P.J."/>
            <person name="Scott M.A."/>
            <person name="Spackman E."/>
            <person name="Goraichik I."/>
            <person name="Dimitrov K.M."/>
            <person name="Suarez D.L."/>
            <person name="Swayne D.E."/>
        </authorList>
    </citation>
    <scope>NUCLEOTIDE SEQUENCE [LARGE SCALE GENOMIC DNA]</scope>
    <source>
        <strain evidence="1 2">DSM 23236</strain>
    </source>
</reference>
<name>A0A1W1XRQ2_9NEIS</name>
<evidence type="ECO:0008006" key="3">
    <source>
        <dbReference type="Google" id="ProtNLM"/>
    </source>
</evidence>
<evidence type="ECO:0000313" key="1">
    <source>
        <dbReference type="EMBL" id="SMC26567.1"/>
    </source>
</evidence>
<dbReference type="Proteomes" id="UP000192761">
    <property type="component" value="Unassembled WGS sequence"/>
</dbReference>
<gene>
    <name evidence="1" type="ORF">SAMN02745857_02530</name>
</gene>
<dbReference type="EMBL" id="FWXD01000014">
    <property type="protein sequence ID" value="SMC26567.1"/>
    <property type="molecule type" value="Genomic_DNA"/>
</dbReference>